<feature type="compositionally biased region" description="Pro residues" evidence="1">
    <location>
        <begin position="20"/>
        <end position="35"/>
    </location>
</feature>
<feature type="compositionally biased region" description="Pro residues" evidence="1">
    <location>
        <begin position="55"/>
        <end position="64"/>
    </location>
</feature>
<sequence length="426" mass="46570">MQIDGPSYAANRPPNSAPAFPVPALPTPPGAPSMPVPQTSLTMQYALTGSDAPLGAPPLPPPPPQRKDTGQSLSLKVPGSGGRLRPHSDSAAYPHGNNNNPSTPQRPQLQQAPNSAPAKPRPAVSPLQTPSRRRRASSSPPSPSAASSSGGSTSGGGGKGGLKVQCSGTTKQDKRCTRMVQVSVPLARLNADGDIPHYCHQHLKGAFEDKKFWSHKKPSVEVFYDEWIPEYLQEDTRDSLREQMRMDPSTADECGFIYAFEIDDPTDPDMFHIKVGRAVKLTKRLHEWDKQCQSKQTHLRGFWPSTPDADKGNLARGRVKVGDPGQYCHRLERLIHLELADLAVNAPYLDNDYPDVKGGNGSGNGRAVVRKACPDCGAMHKEIFSFRRAKKGQFKGKEWEEIVKPVLEKWGLFVETYYEPLPLPAP</sequence>
<feature type="compositionally biased region" description="Polar residues" evidence="1">
    <location>
        <begin position="96"/>
        <end position="114"/>
    </location>
</feature>
<evidence type="ECO:0000256" key="1">
    <source>
        <dbReference type="SAM" id="MobiDB-lite"/>
    </source>
</evidence>
<evidence type="ECO:0000313" key="2">
    <source>
        <dbReference type="EMBL" id="PIL30560.1"/>
    </source>
</evidence>
<evidence type="ECO:0000313" key="3">
    <source>
        <dbReference type="Proteomes" id="UP000230002"/>
    </source>
</evidence>
<reference evidence="2 3" key="1">
    <citation type="journal article" date="2015" name="Sci. Rep.">
        <title>Chromosome-level genome map provides insights into diverse defense mechanisms in the medicinal fungus Ganoderma sinense.</title>
        <authorList>
            <person name="Zhu Y."/>
            <person name="Xu J."/>
            <person name="Sun C."/>
            <person name="Zhou S."/>
            <person name="Xu H."/>
            <person name="Nelson D.R."/>
            <person name="Qian J."/>
            <person name="Song J."/>
            <person name="Luo H."/>
            <person name="Xiang L."/>
            <person name="Li Y."/>
            <person name="Xu Z."/>
            <person name="Ji A."/>
            <person name="Wang L."/>
            <person name="Lu S."/>
            <person name="Hayward A."/>
            <person name="Sun W."/>
            <person name="Li X."/>
            <person name="Schwartz D.C."/>
            <person name="Wang Y."/>
            <person name="Chen S."/>
        </authorList>
    </citation>
    <scope>NUCLEOTIDE SEQUENCE [LARGE SCALE GENOMIC DNA]</scope>
    <source>
        <strain evidence="2 3">ZZ0214-1</strain>
    </source>
</reference>
<dbReference type="InterPro" id="IPR053006">
    <property type="entry name" value="Meiosis_regulatory"/>
</dbReference>
<dbReference type="EMBL" id="AYKW01000014">
    <property type="protein sequence ID" value="PIL30560.1"/>
    <property type="molecule type" value="Genomic_DNA"/>
</dbReference>
<feature type="compositionally biased region" description="Gly residues" evidence="1">
    <location>
        <begin position="152"/>
        <end position="161"/>
    </location>
</feature>
<organism evidence="2 3">
    <name type="scientific">Ganoderma sinense ZZ0214-1</name>
    <dbReference type="NCBI Taxonomy" id="1077348"/>
    <lineage>
        <taxon>Eukaryota</taxon>
        <taxon>Fungi</taxon>
        <taxon>Dikarya</taxon>
        <taxon>Basidiomycota</taxon>
        <taxon>Agaricomycotina</taxon>
        <taxon>Agaricomycetes</taxon>
        <taxon>Polyporales</taxon>
        <taxon>Polyporaceae</taxon>
        <taxon>Ganoderma</taxon>
    </lineage>
</organism>
<dbReference type="OrthoDB" id="2417614at2759"/>
<name>A0A2G8S9W9_9APHY</name>
<dbReference type="Proteomes" id="UP000230002">
    <property type="component" value="Unassembled WGS sequence"/>
</dbReference>
<dbReference type="STRING" id="1077348.A0A2G8S9W9"/>
<proteinExistence type="predicted"/>
<protein>
    <recommendedName>
        <fullName evidence="4">DUF1766-domain-containing protein</fullName>
    </recommendedName>
</protein>
<evidence type="ECO:0008006" key="4">
    <source>
        <dbReference type="Google" id="ProtNLM"/>
    </source>
</evidence>
<keyword evidence="3" id="KW-1185">Reference proteome</keyword>
<comment type="caution">
    <text evidence="2">The sequence shown here is derived from an EMBL/GenBank/DDBJ whole genome shotgun (WGS) entry which is preliminary data.</text>
</comment>
<dbReference type="AlphaFoldDB" id="A0A2G8S9W9"/>
<dbReference type="PANTHER" id="PTHR28094:SF1">
    <property type="entry name" value="MEIOTICALLY UP-REGULATED GENE 113 PROTEIN"/>
    <property type="match status" value="1"/>
</dbReference>
<feature type="region of interest" description="Disordered" evidence="1">
    <location>
        <begin position="1"/>
        <end position="175"/>
    </location>
</feature>
<accession>A0A2G8S9W9</accession>
<feature type="compositionally biased region" description="Polar residues" evidence="1">
    <location>
        <begin position="36"/>
        <end position="47"/>
    </location>
</feature>
<gene>
    <name evidence="2" type="ORF">GSI_07260</name>
</gene>
<dbReference type="Pfam" id="PF13455">
    <property type="entry name" value="MUG113"/>
    <property type="match status" value="1"/>
</dbReference>
<dbReference type="PANTHER" id="PTHR28094">
    <property type="entry name" value="MEIOTICALLY UP-REGULATED GENE 113 PROTEIN"/>
    <property type="match status" value="1"/>
</dbReference>